<protein>
    <recommendedName>
        <fullName evidence="1">YdhG-like domain-containing protein</fullName>
    </recommendedName>
</protein>
<sequence>MDNIPAQNSGSVEDYLASLDEQTRKESHVLIEMMQRISGHEPKLLNVGTLGFDTYHYKYDSGREGDSHVLGFYPRKGKITVYLMDGTARYSELLAKLGRHTTTGYCVYIKRLSDVELPILEQIVQQSYEYIKSLSQDGPIDRIIWQTEK</sequence>
<dbReference type="OrthoDB" id="5951444at2"/>
<feature type="domain" description="YdhG-like" evidence="1">
    <location>
        <begin position="49"/>
        <end position="127"/>
    </location>
</feature>
<dbReference type="AlphaFoldDB" id="D6TKV7"/>
<dbReference type="RefSeq" id="WP_007910692.1">
    <property type="nucleotide sequence ID" value="NZ_ADVG01000002.1"/>
</dbReference>
<evidence type="ECO:0000313" key="3">
    <source>
        <dbReference type="Proteomes" id="UP000004508"/>
    </source>
</evidence>
<dbReference type="EMBL" id="ADVG01000002">
    <property type="protein sequence ID" value="EFH86407.1"/>
    <property type="molecule type" value="Genomic_DNA"/>
</dbReference>
<name>D6TKV7_KTERA</name>
<gene>
    <name evidence="2" type="ORF">Krac_7705</name>
</gene>
<reference evidence="2 3" key="1">
    <citation type="journal article" date="2011" name="Stand. Genomic Sci.">
        <title>Non-contiguous finished genome sequence and contextual data of the filamentous soil bacterium Ktedonobacter racemifer type strain (SOSP1-21).</title>
        <authorList>
            <person name="Chang Y.J."/>
            <person name="Land M."/>
            <person name="Hauser L."/>
            <person name="Chertkov O."/>
            <person name="Del Rio T.G."/>
            <person name="Nolan M."/>
            <person name="Copeland A."/>
            <person name="Tice H."/>
            <person name="Cheng J.F."/>
            <person name="Lucas S."/>
            <person name="Han C."/>
            <person name="Goodwin L."/>
            <person name="Pitluck S."/>
            <person name="Ivanova N."/>
            <person name="Ovchinikova G."/>
            <person name="Pati A."/>
            <person name="Chen A."/>
            <person name="Palaniappan K."/>
            <person name="Mavromatis K."/>
            <person name="Liolios K."/>
            <person name="Brettin T."/>
            <person name="Fiebig A."/>
            <person name="Rohde M."/>
            <person name="Abt B."/>
            <person name="Goker M."/>
            <person name="Detter J.C."/>
            <person name="Woyke T."/>
            <person name="Bristow J."/>
            <person name="Eisen J.A."/>
            <person name="Markowitz V."/>
            <person name="Hugenholtz P."/>
            <person name="Kyrpides N.C."/>
            <person name="Klenk H.P."/>
            <person name="Lapidus A."/>
        </authorList>
    </citation>
    <scope>NUCLEOTIDE SEQUENCE [LARGE SCALE GENOMIC DNA]</scope>
    <source>
        <strain evidence="3">DSM 44963</strain>
    </source>
</reference>
<accession>D6TKV7</accession>
<dbReference type="eggNOG" id="COG5646">
    <property type="taxonomic scope" value="Bacteria"/>
</dbReference>
<evidence type="ECO:0000313" key="2">
    <source>
        <dbReference type="EMBL" id="EFH86407.1"/>
    </source>
</evidence>
<keyword evidence="3" id="KW-1185">Reference proteome</keyword>
<dbReference type="Proteomes" id="UP000004508">
    <property type="component" value="Unassembled WGS sequence"/>
</dbReference>
<organism evidence="2 3">
    <name type="scientific">Ktedonobacter racemifer DSM 44963</name>
    <dbReference type="NCBI Taxonomy" id="485913"/>
    <lineage>
        <taxon>Bacteria</taxon>
        <taxon>Bacillati</taxon>
        <taxon>Chloroflexota</taxon>
        <taxon>Ktedonobacteria</taxon>
        <taxon>Ktedonobacterales</taxon>
        <taxon>Ktedonobacteraceae</taxon>
        <taxon>Ktedonobacter</taxon>
    </lineage>
</organism>
<comment type="caution">
    <text evidence="2">The sequence shown here is derived from an EMBL/GenBank/DDBJ whole genome shotgun (WGS) entry which is preliminary data.</text>
</comment>
<evidence type="ECO:0000259" key="1">
    <source>
        <dbReference type="Pfam" id="PF08818"/>
    </source>
</evidence>
<dbReference type="InParanoid" id="D6TKV7"/>
<dbReference type="Pfam" id="PF08818">
    <property type="entry name" value="DUF1801"/>
    <property type="match status" value="1"/>
</dbReference>
<dbReference type="InterPro" id="IPR014922">
    <property type="entry name" value="YdhG-like"/>
</dbReference>
<proteinExistence type="predicted"/>